<gene>
    <name evidence="1" type="ORF">TQ94_04590</name>
</gene>
<name>A0A9X0GBB7_BACCE</name>
<comment type="caution">
    <text evidence="1">The sequence shown here is derived from an EMBL/GenBank/DDBJ whole genome shotgun (WGS) entry which is preliminary data.</text>
</comment>
<sequence>MKAYQVSDSEYSTIVFMETAGQAKAWGSNEFGIDFVDVQVKRCKWADKYKSMDEIPKREFLEHGWFWECICGIPQYDDDAIIIDEIVYCEKCKPIDKAI</sequence>
<dbReference type="EMBL" id="JYFW01000009">
    <property type="protein sequence ID" value="KMP21136.1"/>
    <property type="molecule type" value="Genomic_DNA"/>
</dbReference>
<protein>
    <submittedName>
        <fullName evidence="1">Uncharacterized protein</fullName>
    </submittedName>
</protein>
<reference evidence="1 2" key="1">
    <citation type="submission" date="2015-02" db="EMBL/GenBank/DDBJ databases">
        <title>Evolution of B. cereus sensu lato: Distribution, horizontal transfer and duplication of chromosomal virulence genes.</title>
        <authorList>
            <person name="Boehm M.-E."/>
            <person name="Huptas C."/>
            <person name="Krey V.M."/>
            <person name="Scherer S."/>
        </authorList>
    </citation>
    <scope>NUCLEOTIDE SEQUENCE [LARGE SCALE GENOMIC DNA]</scope>
    <source>
        <strain evidence="1 2">#17</strain>
    </source>
</reference>
<accession>A0A9X0GBB7</accession>
<proteinExistence type="predicted"/>
<evidence type="ECO:0000313" key="2">
    <source>
        <dbReference type="Proteomes" id="UP000036243"/>
    </source>
</evidence>
<evidence type="ECO:0000313" key="1">
    <source>
        <dbReference type="EMBL" id="KMP21136.1"/>
    </source>
</evidence>
<dbReference type="RefSeq" id="WP_048558231.1">
    <property type="nucleotide sequence ID" value="NZ_CP097351.1"/>
</dbReference>
<dbReference type="Proteomes" id="UP000036243">
    <property type="component" value="Unassembled WGS sequence"/>
</dbReference>
<dbReference type="AlphaFoldDB" id="A0A9X0GBB7"/>
<organism evidence="1 2">
    <name type="scientific">Bacillus cereus</name>
    <dbReference type="NCBI Taxonomy" id="1396"/>
    <lineage>
        <taxon>Bacteria</taxon>
        <taxon>Bacillati</taxon>
        <taxon>Bacillota</taxon>
        <taxon>Bacilli</taxon>
        <taxon>Bacillales</taxon>
        <taxon>Bacillaceae</taxon>
        <taxon>Bacillus</taxon>
        <taxon>Bacillus cereus group</taxon>
    </lineage>
</organism>